<protein>
    <submittedName>
        <fullName evidence="2">Uncharacterized protein</fullName>
    </submittedName>
</protein>
<gene>
    <name evidence="2" type="ORF">B0T14DRAFT_39686</name>
</gene>
<comment type="caution">
    <text evidence="2">The sequence shown here is derived from an EMBL/GenBank/DDBJ whole genome shotgun (WGS) entry which is preliminary data.</text>
</comment>
<dbReference type="AlphaFoldDB" id="A0AA40CC16"/>
<evidence type="ECO:0000313" key="2">
    <source>
        <dbReference type="EMBL" id="KAK0632645.1"/>
    </source>
</evidence>
<dbReference type="EMBL" id="JAULSU010000001">
    <property type="protein sequence ID" value="KAK0632645.1"/>
    <property type="molecule type" value="Genomic_DNA"/>
</dbReference>
<organism evidence="2 3">
    <name type="scientific">Immersiella caudata</name>
    <dbReference type="NCBI Taxonomy" id="314043"/>
    <lineage>
        <taxon>Eukaryota</taxon>
        <taxon>Fungi</taxon>
        <taxon>Dikarya</taxon>
        <taxon>Ascomycota</taxon>
        <taxon>Pezizomycotina</taxon>
        <taxon>Sordariomycetes</taxon>
        <taxon>Sordariomycetidae</taxon>
        <taxon>Sordariales</taxon>
        <taxon>Lasiosphaeriaceae</taxon>
        <taxon>Immersiella</taxon>
    </lineage>
</organism>
<reference evidence="2" key="1">
    <citation type="submission" date="2023-06" db="EMBL/GenBank/DDBJ databases">
        <title>Genome-scale phylogeny and comparative genomics of the fungal order Sordariales.</title>
        <authorList>
            <consortium name="Lawrence Berkeley National Laboratory"/>
            <person name="Hensen N."/>
            <person name="Bonometti L."/>
            <person name="Westerberg I."/>
            <person name="Brannstrom I.O."/>
            <person name="Guillou S."/>
            <person name="Cros-Aarteil S."/>
            <person name="Calhoun S."/>
            <person name="Haridas S."/>
            <person name="Kuo A."/>
            <person name="Mondo S."/>
            <person name="Pangilinan J."/>
            <person name="Riley R."/>
            <person name="Labutti K."/>
            <person name="Andreopoulos B."/>
            <person name="Lipzen A."/>
            <person name="Chen C."/>
            <person name="Yanf M."/>
            <person name="Daum C."/>
            <person name="Ng V."/>
            <person name="Clum A."/>
            <person name="Steindorff A."/>
            <person name="Ohm R."/>
            <person name="Martin F."/>
            <person name="Silar P."/>
            <person name="Natvig D."/>
            <person name="Lalanne C."/>
            <person name="Gautier V."/>
            <person name="Ament-Velasquez S.L."/>
            <person name="Kruys A."/>
            <person name="Hutchinson M.I."/>
            <person name="Powell A.J."/>
            <person name="Barry K."/>
            <person name="Miller A.N."/>
            <person name="Grigoriev I.V."/>
            <person name="Debuchy R."/>
            <person name="Gladieux P."/>
            <person name="Thoren M.H."/>
            <person name="Johannesson H."/>
        </authorList>
    </citation>
    <scope>NUCLEOTIDE SEQUENCE</scope>
    <source>
        <strain evidence="2">CBS 606.72</strain>
    </source>
</reference>
<feature type="compositionally biased region" description="Basic and acidic residues" evidence="1">
    <location>
        <begin position="246"/>
        <end position="255"/>
    </location>
</feature>
<keyword evidence="3" id="KW-1185">Reference proteome</keyword>
<feature type="region of interest" description="Disordered" evidence="1">
    <location>
        <begin position="451"/>
        <end position="472"/>
    </location>
</feature>
<accession>A0AA40CC16</accession>
<evidence type="ECO:0000313" key="3">
    <source>
        <dbReference type="Proteomes" id="UP001175000"/>
    </source>
</evidence>
<dbReference type="Proteomes" id="UP001175000">
    <property type="component" value="Unassembled WGS sequence"/>
</dbReference>
<sequence>MLSRFHEYELGIVRDGGGDFVLDADQLPVFEVSRRRTPIHYFLSSVKKETILLSPMRPQNAMPPHPTPYPQSATTHTSGFGEEEGVVRIDGAQQKPQVIVSVRLESTQTLHISEWAEWLRRAPASAAELKVEGWYGSFSTLLLLNMPLRVWHVLPGHLAVSFIGYVTTGNLASHDLGMAAGVTNWRSNVQMPFPVAANSFVDSAIEIGSPCSGSFRAPTPPAFLRGRRSARFSFSSQTTGPKSRKGYIDTEHESNENLSESLPDVPEGEATDFRAFACPYRKRRPSIFNVRDWPKCATCLRGRKGVTKITTWEALWMFLFPDDEHIPPHDPEPLVIVETFEVEAILQRALAAKFDEDSLARTENGMEGWKSTFDRLTGSAIQKFSAEAAAMANSGWTRNEIATKRKAYFSKPKTEANDIGGKQSNYPPVLPKPDLGIIYSQHGLAAGPAYGATSFESSGPSKPNPTPLTSRHLPVPVSYVNYHSVSSDRALPVGPGRLATPGLPYYGEILPRQFLGGPPLGPSTRDGSSAAQ</sequence>
<proteinExistence type="predicted"/>
<feature type="region of interest" description="Disordered" evidence="1">
    <location>
        <begin position="232"/>
        <end position="264"/>
    </location>
</feature>
<evidence type="ECO:0000256" key="1">
    <source>
        <dbReference type="SAM" id="MobiDB-lite"/>
    </source>
</evidence>
<name>A0AA40CC16_9PEZI</name>